<dbReference type="PANTHER" id="PTHR43356:SF2">
    <property type="entry name" value="PHOSPHATE ACETYLTRANSFERASE"/>
    <property type="match status" value="1"/>
</dbReference>
<gene>
    <name evidence="6" type="ORF">DEH84_11450</name>
</gene>
<evidence type="ECO:0000259" key="4">
    <source>
        <dbReference type="Pfam" id="PF01515"/>
    </source>
</evidence>
<protein>
    <submittedName>
        <fullName evidence="6">Enoyl-CoA hydratase</fullName>
    </submittedName>
</protein>
<evidence type="ECO:0000313" key="6">
    <source>
        <dbReference type="EMBL" id="AWI53975.1"/>
    </source>
</evidence>
<dbReference type="InterPro" id="IPR002539">
    <property type="entry name" value="MaoC-like_dom"/>
</dbReference>
<dbReference type="PANTHER" id="PTHR43356">
    <property type="entry name" value="PHOSPHATE ACETYLTRANSFERASE"/>
    <property type="match status" value="1"/>
</dbReference>
<dbReference type="Gene3D" id="3.10.129.10">
    <property type="entry name" value="Hotdog Thioesterase"/>
    <property type="match status" value="1"/>
</dbReference>
<dbReference type="Pfam" id="PF01575">
    <property type="entry name" value="MaoC_dehydratas"/>
    <property type="match status" value="1"/>
</dbReference>
<reference evidence="6 7" key="1">
    <citation type="submission" date="2018-05" db="EMBL/GenBank/DDBJ databases">
        <title>complete genome sequence of Aquabacterium olei NBRC 110486.</title>
        <authorList>
            <person name="Tang B."/>
            <person name="Chang J."/>
            <person name="Zhang L."/>
            <person name="Yang H."/>
        </authorList>
    </citation>
    <scope>NUCLEOTIDE SEQUENCE [LARGE SCALE GENOMIC DNA]</scope>
    <source>
        <strain evidence="6 7">NBRC 110486</strain>
    </source>
</reference>
<accession>A0A2U8FSD8</accession>
<dbReference type="Gene3D" id="3.40.718.10">
    <property type="entry name" value="Isopropylmalate Dehydrogenase"/>
    <property type="match status" value="1"/>
</dbReference>
<dbReference type="NCBIfam" id="NF006045">
    <property type="entry name" value="PRK08190.1"/>
    <property type="match status" value="1"/>
</dbReference>
<dbReference type="EMBL" id="CP029210">
    <property type="protein sequence ID" value="AWI53975.1"/>
    <property type="molecule type" value="Genomic_DNA"/>
</dbReference>
<dbReference type="GO" id="GO:0016836">
    <property type="term" value="F:hydro-lyase activity"/>
    <property type="evidence" value="ECO:0007669"/>
    <property type="project" value="UniProtKB-ARBA"/>
</dbReference>
<dbReference type="OrthoDB" id="9774179at2"/>
<evidence type="ECO:0000256" key="2">
    <source>
        <dbReference type="ARBA" id="ARBA00023239"/>
    </source>
</evidence>
<dbReference type="SUPFAM" id="SSF54637">
    <property type="entry name" value="Thioesterase/thiol ester dehydrase-isomerase"/>
    <property type="match status" value="1"/>
</dbReference>
<dbReference type="Pfam" id="PF01515">
    <property type="entry name" value="PTA_PTB"/>
    <property type="match status" value="1"/>
</dbReference>
<keyword evidence="7" id="KW-1185">Reference proteome</keyword>
<evidence type="ECO:0000256" key="1">
    <source>
        <dbReference type="ARBA" id="ARBA00022679"/>
    </source>
</evidence>
<evidence type="ECO:0000256" key="3">
    <source>
        <dbReference type="ARBA" id="ARBA00023315"/>
    </source>
</evidence>
<dbReference type="InterPro" id="IPR050500">
    <property type="entry name" value="Phos_Acetyltrans/Butyryltrans"/>
</dbReference>
<dbReference type="SUPFAM" id="SSF53659">
    <property type="entry name" value="Isocitrate/Isopropylmalate dehydrogenase-like"/>
    <property type="match status" value="1"/>
</dbReference>
<keyword evidence="2" id="KW-0456">Lyase</keyword>
<feature type="domain" description="MaoC-like" evidence="5">
    <location>
        <begin position="27"/>
        <end position="117"/>
    </location>
</feature>
<dbReference type="InterPro" id="IPR002505">
    <property type="entry name" value="PTA_PTB"/>
</dbReference>
<sequence>MTDDTPALLENRTYDELSVGDSASLVRTLNKDDIALFAILSGDVNPAHLDEAYARDTPFHKVIAHGMWGGTLISTVLGTKLPGPGTIYVGQTLQFMRPVGLGDRITVTVTVKAKEANNRVRLDCLCTNQLGKPVITGEAEVLAPQTKVSRLPNSLPEVHLHRHERFDQLMGLVQSHAPLRCAVVWPDDEHTLTAALECAHAGLLMPVLVGNGSRIRAQAEQLQLKLDGCEIEEAPGPTAAAHHAVALAREGDVQAVMQGALPVGTLMHAVMDHGYGLRTHRRVSHAYIADVPTYPRPFIVTDAAINIQPTLEDKRDIVQNAIDLARTLGLSEPRVAILSAAETVHSTLSSSMDAAALCKMLERHQIAGGIVDGPLSLDAAINERIARLKHPQSPVAGQANVLVVPNLETGDMLVKQLSLLADADVAGIVLGTRVPIILTNPADSPRTRLASAALALLLHDADGRLTTEHPIT</sequence>
<dbReference type="GO" id="GO:0016746">
    <property type="term" value="F:acyltransferase activity"/>
    <property type="evidence" value="ECO:0007669"/>
    <property type="project" value="UniProtKB-KW"/>
</dbReference>
<dbReference type="CDD" id="cd03449">
    <property type="entry name" value="R_hydratase"/>
    <property type="match status" value="1"/>
</dbReference>
<dbReference type="Proteomes" id="UP000244892">
    <property type="component" value="Chromosome"/>
</dbReference>
<feature type="domain" description="Phosphate acetyl/butaryl transferase" evidence="4">
    <location>
        <begin position="240"/>
        <end position="455"/>
    </location>
</feature>
<keyword evidence="3" id="KW-0012">Acyltransferase</keyword>
<dbReference type="KEGG" id="aon:DEH84_11450"/>
<dbReference type="AlphaFoldDB" id="A0A2U8FSD8"/>
<name>A0A2U8FSD8_9BURK</name>
<evidence type="ECO:0000259" key="5">
    <source>
        <dbReference type="Pfam" id="PF01575"/>
    </source>
</evidence>
<evidence type="ECO:0000313" key="7">
    <source>
        <dbReference type="Proteomes" id="UP000244892"/>
    </source>
</evidence>
<proteinExistence type="predicted"/>
<dbReference type="InterPro" id="IPR029069">
    <property type="entry name" value="HotDog_dom_sf"/>
</dbReference>
<dbReference type="RefSeq" id="WP_109036971.1">
    <property type="nucleotide sequence ID" value="NZ_CP029210.1"/>
</dbReference>
<keyword evidence="1" id="KW-0808">Transferase</keyword>
<dbReference type="FunFam" id="3.10.129.10:FF:000042">
    <property type="entry name" value="MaoC domain protein dehydratase"/>
    <property type="match status" value="1"/>
</dbReference>
<organism evidence="6 7">
    <name type="scientific">Aquabacterium olei</name>
    <dbReference type="NCBI Taxonomy" id="1296669"/>
    <lineage>
        <taxon>Bacteria</taxon>
        <taxon>Pseudomonadati</taxon>
        <taxon>Pseudomonadota</taxon>
        <taxon>Betaproteobacteria</taxon>
        <taxon>Burkholderiales</taxon>
        <taxon>Aquabacterium</taxon>
    </lineage>
</organism>